<dbReference type="RefSeq" id="XP_025577752.1">
    <property type="nucleotide sequence ID" value="XM_025714940.1"/>
</dbReference>
<dbReference type="VEuPathDB" id="FungiDB:BO80DRAFT_283122"/>
<evidence type="ECO:0000313" key="1">
    <source>
        <dbReference type="EMBL" id="RAL03425.1"/>
    </source>
</evidence>
<dbReference type="AlphaFoldDB" id="A0A395H8F0"/>
<dbReference type="PROSITE" id="PS51257">
    <property type="entry name" value="PROKAR_LIPOPROTEIN"/>
    <property type="match status" value="1"/>
</dbReference>
<gene>
    <name evidence="1" type="ORF">BO80DRAFT_283122</name>
</gene>
<keyword evidence="2" id="KW-1185">Reference proteome</keyword>
<organism evidence="1 2">
    <name type="scientific">Aspergillus ibericus CBS 121593</name>
    <dbReference type="NCBI Taxonomy" id="1448316"/>
    <lineage>
        <taxon>Eukaryota</taxon>
        <taxon>Fungi</taxon>
        <taxon>Dikarya</taxon>
        <taxon>Ascomycota</taxon>
        <taxon>Pezizomycotina</taxon>
        <taxon>Eurotiomycetes</taxon>
        <taxon>Eurotiomycetidae</taxon>
        <taxon>Eurotiales</taxon>
        <taxon>Aspergillaceae</taxon>
        <taxon>Aspergillus</taxon>
        <taxon>Aspergillus subgen. Circumdati</taxon>
    </lineage>
</organism>
<dbReference type="Proteomes" id="UP000249402">
    <property type="component" value="Unassembled WGS sequence"/>
</dbReference>
<dbReference type="EMBL" id="KZ824427">
    <property type="protein sequence ID" value="RAL03425.1"/>
    <property type="molecule type" value="Genomic_DNA"/>
</dbReference>
<reference evidence="1 2" key="1">
    <citation type="submission" date="2018-02" db="EMBL/GenBank/DDBJ databases">
        <title>The genomes of Aspergillus section Nigri reveals drivers in fungal speciation.</title>
        <authorList>
            <consortium name="DOE Joint Genome Institute"/>
            <person name="Vesth T.C."/>
            <person name="Nybo J."/>
            <person name="Theobald S."/>
            <person name="Brandl J."/>
            <person name="Frisvad J.C."/>
            <person name="Nielsen K.F."/>
            <person name="Lyhne E.K."/>
            <person name="Kogle M.E."/>
            <person name="Kuo A."/>
            <person name="Riley R."/>
            <person name="Clum A."/>
            <person name="Nolan M."/>
            <person name="Lipzen A."/>
            <person name="Salamov A."/>
            <person name="Henrissat B."/>
            <person name="Wiebenga A."/>
            <person name="De vries R.P."/>
            <person name="Grigoriev I.V."/>
            <person name="Mortensen U.H."/>
            <person name="Andersen M.R."/>
            <person name="Baker S.E."/>
        </authorList>
    </citation>
    <scope>NUCLEOTIDE SEQUENCE [LARGE SCALE GENOMIC DNA]</scope>
    <source>
        <strain evidence="1 2">CBS 121593</strain>
    </source>
</reference>
<evidence type="ECO:0000313" key="2">
    <source>
        <dbReference type="Proteomes" id="UP000249402"/>
    </source>
</evidence>
<name>A0A395H8F0_9EURO</name>
<proteinExistence type="predicted"/>
<protein>
    <submittedName>
        <fullName evidence="1">Uncharacterized protein</fullName>
    </submittedName>
</protein>
<accession>A0A395H8F0</accession>
<sequence>MLKESEIALPWGQPLFGILVSSACPPQPCSFLFSFPSPPPSPPTFSQPVISHLPPTPIDVASGRTKGITHCFCFYSPLKKKKSAVLHVDETRLMSRKEMTLSTFFFV</sequence>
<dbReference type="GeneID" id="37219805"/>